<dbReference type="GO" id="GO:0006424">
    <property type="term" value="P:glutamyl-tRNA aminoacylation"/>
    <property type="evidence" value="ECO:0007669"/>
    <property type="project" value="TreeGrafter"/>
</dbReference>
<dbReference type="PANTHER" id="PTHR43311">
    <property type="entry name" value="GLUTAMATE--TRNA LIGASE"/>
    <property type="match status" value="1"/>
</dbReference>
<dbReference type="Proteomes" id="UP000019760">
    <property type="component" value="Unassembled WGS sequence"/>
</dbReference>
<evidence type="ECO:0000256" key="1">
    <source>
        <dbReference type="ARBA" id="ARBA00022598"/>
    </source>
</evidence>
<dbReference type="GO" id="GO:0005524">
    <property type="term" value="F:ATP binding"/>
    <property type="evidence" value="ECO:0007669"/>
    <property type="project" value="UniProtKB-KW"/>
</dbReference>
<evidence type="ECO:0000313" key="7">
    <source>
        <dbReference type="EMBL" id="GAJ29000.1"/>
    </source>
</evidence>
<keyword evidence="5" id="KW-0648">Protein biosynthesis</keyword>
<feature type="domain" description="Glutamyl/glutaminyl-tRNA synthetase class Ib catalytic" evidence="6">
    <location>
        <begin position="164"/>
        <end position="260"/>
    </location>
</feature>
<dbReference type="EMBL" id="BAND01000041">
    <property type="protein sequence ID" value="GAJ29000.1"/>
    <property type="molecule type" value="Genomic_DNA"/>
</dbReference>
<dbReference type="SUPFAM" id="SSF52374">
    <property type="entry name" value="Nucleotidylyl transferase"/>
    <property type="match status" value="1"/>
</dbReference>
<dbReference type="OrthoDB" id="9807503at2"/>
<dbReference type="InterPro" id="IPR020058">
    <property type="entry name" value="Glu/Gln-tRNA-synth_Ib_cat-dom"/>
</dbReference>
<keyword evidence="2 5" id="KW-0547">Nucleotide-binding</keyword>
<comment type="similarity">
    <text evidence="5">Belongs to the class-I aminoacyl-tRNA synthetase family.</text>
</comment>
<dbReference type="PROSITE" id="PS00178">
    <property type="entry name" value="AA_TRNA_LIGASE_I"/>
    <property type="match status" value="1"/>
</dbReference>
<name>A0A023D5E6_ACIMT</name>
<dbReference type="GO" id="GO:0004818">
    <property type="term" value="F:glutamate-tRNA ligase activity"/>
    <property type="evidence" value="ECO:0007669"/>
    <property type="project" value="TreeGrafter"/>
</dbReference>
<dbReference type="NCBIfam" id="NF004315">
    <property type="entry name" value="PRK05710.1-4"/>
    <property type="match status" value="1"/>
</dbReference>
<reference evidence="7 8" key="2">
    <citation type="journal article" date="2014" name="FEMS Microbiol. Lett.">
        <title>Draft genomic DNA sequence of the facultatively methylotrophic bacterium Acidomonas methanolica type strain MB58.</title>
        <authorList>
            <person name="Higashiura N."/>
            <person name="Hadano H."/>
            <person name="Hirakawa H."/>
            <person name="Matsutani M."/>
            <person name="Takabe S."/>
            <person name="Matsushita K."/>
            <person name="Azuma Y."/>
        </authorList>
    </citation>
    <scope>NUCLEOTIDE SEQUENCE [LARGE SCALE GENOMIC DNA]</scope>
    <source>
        <strain evidence="7 8">MB58</strain>
    </source>
</reference>
<evidence type="ECO:0000313" key="8">
    <source>
        <dbReference type="Proteomes" id="UP000019760"/>
    </source>
</evidence>
<accession>A0A023D5E6</accession>
<evidence type="ECO:0000256" key="4">
    <source>
        <dbReference type="ARBA" id="ARBA00023146"/>
    </source>
</evidence>
<proteinExistence type="inferred from homology"/>
<evidence type="ECO:0000259" key="6">
    <source>
        <dbReference type="Pfam" id="PF00749"/>
    </source>
</evidence>
<evidence type="ECO:0000256" key="3">
    <source>
        <dbReference type="ARBA" id="ARBA00022840"/>
    </source>
</evidence>
<evidence type="ECO:0000256" key="2">
    <source>
        <dbReference type="ARBA" id="ARBA00022741"/>
    </source>
</evidence>
<dbReference type="PANTHER" id="PTHR43311:SF1">
    <property type="entry name" value="GLUTAMYL-Q TRNA(ASP) SYNTHETASE"/>
    <property type="match status" value="1"/>
</dbReference>
<sequence>MMTDPRTRFAPSPTGYLHLGHVVSALHARDMAGRDGFLLRIEDIDSRRCLPRYDAALIEDLDWLGLRPEAPPRRQSEHLPAYRAVLAGLRERGLVYPCTCTRQEIAAASPGIAPDGGLLYPGTCRNRSLRTRDTPAWRLDMARALDVIGGEPGWTEIRPDGSTHRVERRAADFGDVVLGRKESGVSYHLCVAHDDAIQNIDIVTRGRDLFDVTAVHRVLQALLGYRAPLYAHHPLLIGVDGKKLSKSEGAASVRDARARGESAASVLDRARAALEAASYSEG</sequence>
<dbReference type="AlphaFoldDB" id="A0A023D5E6"/>
<dbReference type="Gene3D" id="3.40.50.620">
    <property type="entry name" value="HUPs"/>
    <property type="match status" value="1"/>
</dbReference>
<gene>
    <name evidence="7" type="ORF">Amme_041_034</name>
</gene>
<organism evidence="7 8">
    <name type="scientific">Acidomonas methanolica NBRC 104435</name>
    <dbReference type="NCBI Taxonomy" id="1231351"/>
    <lineage>
        <taxon>Bacteria</taxon>
        <taxon>Pseudomonadati</taxon>
        <taxon>Pseudomonadota</taxon>
        <taxon>Alphaproteobacteria</taxon>
        <taxon>Acetobacterales</taxon>
        <taxon>Acetobacteraceae</taxon>
        <taxon>Acidomonas</taxon>
    </lineage>
</organism>
<dbReference type="RefSeq" id="WP_042058270.1">
    <property type="nucleotide sequence ID" value="NZ_BAND01000041.1"/>
</dbReference>
<dbReference type="GO" id="GO:0005829">
    <property type="term" value="C:cytosol"/>
    <property type="evidence" value="ECO:0007669"/>
    <property type="project" value="TreeGrafter"/>
</dbReference>
<keyword evidence="1 5" id="KW-0436">Ligase</keyword>
<keyword evidence="8" id="KW-1185">Reference proteome</keyword>
<reference evidence="8" key="1">
    <citation type="journal article" date="2014" name="FEMS Microbiol. Lett.">
        <title>Draft Genomic DNA Sequence of the Facultatively Methylotrophic Bacterium Acidomonas methanolica type strain MB58.</title>
        <authorList>
            <person name="Higashiura N."/>
            <person name="Hadano H."/>
            <person name="Hirakawa H."/>
            <person name="Matsutani M."/>
            <person name="Takabe S."/>
            <person name="Matsushita K."/>
            <person name="Azuma Y."/>
        </authorList>
    </citation>
    <scope>NUCLEOTIDE SEQUENCE [LARGE SCALE GENOMIC DNA]</scope>
    <source>
        <strain evidence="8">MB58</strain>
    </source>
</reference>
<keyword evidence="4 5" id="KW-0030">Aminoacyl-tRNA synthetase</keyword>
<protein>
    <submittedName>
        <fullName evidence="7">Glutamyl-tRNA synthetase</fullName>
    </submittedName>
</protein>
<feature type="domain" description="Glutamyl/glutaminyl-tRNA synthetase class Ib catalytic" evidence="6">
    <location>
        <begin position="6"/>
        <end position="106"/>
    </location>
</feature>
<dbReference type="InterPro" id="IPR001412">
    <property type="entry name" value="aa-tRNA-synth_I_CS"/>
</dbReference>
<comment type="caution">
    <text evidence="7">The sequence shown here is derived from an EMBL/GenBank/DDBJ whole genome shotgun (WGS) entry which is preliminary data.</text>
</comment>
<dbReference type="InterPro" id="IPR049940">
    <property type="entry name" value="GluQ/Sye"/>
</dbReference>
<keyword evidence="3 5" id="KW-0067">ATP-binding</keyword>
<dbReference type="Pfam" id="PF00749">
    <property type="entry name" value="tRNA-synt_1c"/>
    <property type="match status" value="2"/>
</dbReference>
<dbReference type="InterPro" id="IPR014729">
    <property type="entry name" value="Rossmann-like_a/b/a_fold"/>
</dbReference>
<evidence type="ECO:0000256" key="5">
    <source>
        <dbReference type="RuleBase" id="RU363037"/>
    </source>
</evidence>